<accession>A0A6M3KQN0</accession>
<proteinExistence type="predicted"/>
<dbReference type="NCBIfam" id="NF033394">
    <property type="entry name" value="capsid_maj_Podo"/>
    <property type="match status" value="1"/>
</dbReference>
<reference evidence="2" key="1">
    <citation type="submission" date="2020-03" db="EMBL/GenBank/DDBJ databases">
        <title>The deep terrestrial virosphere.</title>
        <authorList>
            <person name="Holmfeldt K."/>
            <person name="Nilsson E."/>
            <person name="Simone D."/>
            <person name="Lopez-Fernandez M."/>
            <person name="Wu X."/>
            <person name="de Brujin I."/>
            <person name="Lundin D."/>
            <person name="Andersson A."/>
            <person name="Bertilsson S."/>
            <person name="Dopson M."/>
        </authorList>
    </citation>
    <scope>NUCLEOTIDE SEQUENCE</scope>
    <source>
        <strain evidence="2">MM415A00270</strain>
        <strain evidence="1">MM415B00672</strain>
    </source>
</reference>
<evidence type="ECO:0000313" key="1">
    <source>
        <dbReference type="EMBL" id="QJA62984.1"/>
    </source>
</evidence>
<sequence length="333" mass="37014">MTLAINQLEAATNDLYLNTEPVDIKFVENVLTYFLVKQAIGNPDMAFDEYFVKPSETLDGGKMIKVPLEYDDSNRGSYGEDIVIPRDKVDIINAAKFGWGGIYASNALGLQDQIENSGVNAIVKLADKYIQNVLKSGYKEMSEAIFSRTSGDNDAIKALSDLFSTVTATAYGNIAEDDMALWKANVNTDGSEISFSFMQKLHRTPAIGQSSKKRPNLYVTTETLKDSYEMTLQTQQRFGQDQKLVDAGFENVRFRGAVICADDEVSSGYIYGVNSLFMKLKAHADFNWTTPEWIAMKESGQPDKIYINSRWIGQLVCTNRKAQVLATGVQEAS</sequence>
<dbReference type="EMBL" id="MT142514">
    <property type="protein sequence ID" value="QJA83608.1"/>
    <property type="molecule type" value="Genomic_DNA"/>
</dbReference>
<gene>
    <name evidence="2" type="ORF">MM415A00270_0016</name>
    <name evidence="1" type="ORF">MM415B00672_0002</name>
</gene>
<evidence type="ECO:0000313" key="2">
    <source>
        <dbReference type="EMBL" id="QJA83608.1"/>
    </source>
</evidence>
<organism evidence="2">
    <name type="scientific">viral metagenome</name>
    <dbReference type="NCBI Taxonomy" id="1070528"/>
    <lineage>
        <taxon>unclassified sequences</taxon>
        <taxon>metagenomes</taxon>
        <taxon>organismal metagenomes</taxon>
    </lineage>
</organism>
<protein>
    <submittedName>
        <fullName evidence="2">Putative capsid protein</fullName>
    </submittedName>
</protein>
<dbReference type="EMBL" id="MT141487">
    <property type="protein sequence ID" value="QJA62984.1"/>
    <property type="molecule type" value="Genomic_DNA"/>
</dbReference>
<name>A0A6M3KQN0_9ZZZZ</name>
<dbReference type="InterPro" id="IPR049718">
    <property type="entry name" value="AKO59007-like"/>
</dbReference>
<dbReference type="AlphaFoldDB" id="A0A6M3KQN0"/>